<dbReference type="InterPro" id="IPR036864">
    <property type="entry name" value="Zn2-C6_fun-type_DNA-bd_sf"/>
</dbReference>
<dbReference type="InterPro" id="IPR001138">
    <property type="entry name" value="Zn2Cys6_DnaBD"/>
</dbReference>
<keyword evidence="2" id="KW-0539">Nucleus</keyword>
<sequence>MDAFDPIAQQQQTEDSPEGSTSSHGTAITQGESSSPVHRIAVPENQEPAASSPSSGKASRKIHRGKTGCYSCRLRRKRCDEAKPICATCERLGIECMGYGTKRPGWLRDKESVQKAKEQIKQTTLKRSHVPERQTSGDSPEDSISTTITSAQNNSDVLELGGMGLDAAMVDASWNQSMEAMGSGMMGGWGMPTPDFGTGGILDGMGYEASGSMSGGGSEALTPQAGGHVPSYLVPRNRHPAPTPFGPVPLSRGQAAFGQDQDDDETEGELNDIWSSLFGSTFPASWGNVPRATNALLSHPASPFYAMPSPSADLTLTPPLPPSSQSNPKEINYLNHYLNVVLPLQYRIMGISVAMGDFVAPLAISRPEVLASVSSLAALHLVSKRTKNRNRLFASSSSSPSSSSPSIVTTASGAFRVGSASITELNDEEALVATASHQRSIERLRFLSPADLTREEVVVSVLFAMSYHLFSGGTSKHLREMVEISQRCLSAAVASSPELGEHPRSTALHGSPWSRYRHLIEHMIWADVIASVSYNKSSRLLPTYRRILLHMPAESFAPGSPMILMDQVMGCDSTTLLAYTEIVALAEWKDRVEKLGCLSMKELLRRAEGIEKLMDERAWRESHLDRPRSAEPHPAARPGGFGSAWGSGSGGGGSGSGSGSEGEKGKGNGKGDEMRRVMSDVFYGAAKVLLASVINGPFPRVPDIASAVQDVMEALNRLDITFTGKDIFRALVLPMTIAGCHCESESQKAFFRECFDKLGEEAKAFGNTGPARELMEEVWRTRMVVGEGDGDRGGKGVGMREVMGRMGWEAGVLLI</sequence>
<dbReference type="Gene3D" id="4.10.240.10">
    <property type="entry name" value="Zn(2)-C6 fungal-type DNA-binding domain"/>
    <property type="match status" value="1"/>
</dbReference>
<evidence type="ECO:0000256" key="1">
    <source>
        <dbReference type="ARBA" id="ARBA00004123"/>
    </source>
</evidence>
<feature type="compositionally biased region" description="Basic and acidic residues" evidence="3">
    <location>
        <begin position="622"/>
        <end position="631"/>
    </location>
</feature>
<comment type="subcellular location">
    <subcellularLocation>
        <location evidence="1">Nucleus</location>
    </subcellularLocation>
</comment>
<feature type="compositionally biased region" description="Polar residues" evidence="3">
    <location>
        <begin position="8"/>
        <end position="36"/>
    </location>
</feature>
<dbReference type="PANTHER" id="PTHR37534">
    <property type="entry name" value="TRANSCRIPTIONAL ACTIVATOR PROTEIN UGA3"/>
    <property type="match status" value="1"/>
</dbReference>
<name>A0A5D3ASA8_9TREE</name>
<feature type="compositionally biased region" description="Basic and acidic residues" evidence="3">
    <location>
        <begin position="661"/>
        <end position="672"/>
    </location>
</feature>
<dbReference type="GO" id="GO:0008270">
    <property type="term" value="F:zinc ion binding"/>
    <property type="evidence" value="ECO:0007669"/>
    <property type="project" value="InterPro"/>
</dbReference>
<dbReference type="PANTHER" id="PTHR37534:SF20">
    <property type="entry name" value="PRO1A C6 ZINK-FINGER PROTEIN"/>
    <property type="match status" value="1"/>
</dbReference>
<evidence type="ECO:0000256" key="2">
    <source>
        <dbReference type="ARBA" id="ARBA00023242"/>
    </source>
</evidence>
<dbReference type="Pfam" id="PF00172">
    <property type="entry name" value="Zn_clus"/>
    <property type="match status" value="1"/>
</dbReference>
<dbReference type="Proteomes" id="UP000322245">
    <property type="component" value="Unassembled WGS sequence"/>
</dbReference>
<proteinExistence type="predicted"/>
<keyword evidence="6" id="KW-1185">Reference proteome</keyword>
<evidence type="ECO:0000259" key="4">
    <source>
        <dbReference type="PROSITE" id="PS50048"/>
    </source>
</evidence>
<feature type="compositionally biased region" description="Gly residues" evidence="3">
    <location>
        <begin position="639"/>
        <end position="660"/>
    </location>
</feature>
<evidence type="ECO:0000313" key="5">
    <source>
        <dbReference type="EMBL" id="TYJ53588.1"/>
    </source>
</evidence>
<dbReference type="Pfam" id="PF11951">
    <property type="entry name" value="Fungal_trans_2"/>
    <property type="match status" value="1"/>
</dbReference>
<dbReference type="GO" id="GO:0000981">
    <property type="term" value="F:DNA-binding transcription factor activity, RNA polymerase II-specific"/>
    <property type="evidence" value="ECO:0007669"/>
    <property type="project" value="InterPro"/>
</dbReference>
<dbReference type="PROSITE" id="PS50048">
    <property type="entry name" value="ZN2_CY6_FUNGAL_2"/>
    <property type="match status" value="1"/>
</dbReference>
<dbReference type="GO" id="GO:0005634">
    <property type="term" value="C:nucleus"/>
    <property type="evidence" value="ECO:0007669"/>
    <property type="project" value="UniProtKB-SubCell"/>
</dbReference>
<reference evidence="5 6" key="1">
    <citation type="submission" date="2017-05" db="EMBL/GenBank/DDBJ databases">
        <title>The Genome Sequence of Tsuchiyaea wingfieldii DSM 27421.</title>
        <authorList>
            <person name="Cuomo C."/>
            <person name="Passer A."/>
            <person name="Billmyre B."/>
            <person name="Heitman J."/>
        </authorList>
    </citation>
    <scope>NUCLEOTIDE SEQUENCE [LARGE SCALE GENOMIC DNA]</scope>
    <source>
        <strain evidence="5 6">DSM 27421</strain>
    </source>
</reference>
<comment type="caution">
    <text evidence="5">The sequence shown here is derived from an EMBL/GenBank/DDBJ whole genome shotgun (WGS) entry which is preliminary data.</text>
</comment>
<evidence type="ECO:0000256" key="3">
    <source>
        <dbReference type="SAM" id="MobiDB-lite"/>
    </source>
</evidence>
<accession>A0A5D3ASA8</accession>
<dbReference type="EMBL" id="NIDF01000084">
    <property type="protein sequence ID" value="TYJ53588.1"/>
    <property type="molecule type" value="Genomic_DNA"/>
</dbReference>
<dbReference type="SMART" id="SM00066">
    <property type="entry name" value="GAL4"/>
    <property type="match status" value="1"/>
</dbReference>
<dbReference type="CDD" id="cd00067">
    <property type="entry name" value="GAL4"/>
    <property type="match status" value="1"/>
</dbReference>
<feature type="region of interest" description="Disordered" evidence="3">
    <location>
        <begin position="1"/>
        <end position="62"/>
    </location>
</feature>
<dbReference type="SUPFAM" id="SSF57701">
    <property type="entry name" value="Zn2/Cys6 DNA-binding domain"/>
    <property type="match status" value="1"/>
</dbReference>
<gene>
    <name evidence="5" type="ORF">B9479_005793</name>
</gene>
<feature type="region of interest" description="Disordered" evidence="3">
    <location>
        <begin position="121"/>
        <end position="152"/>
    </location>
</feature>
<dbReference type="InterPro" id="IPR021858">
    <property type="entry name" value="Fun_TF"/>
</dbReference>
<feature type="compositionally biased region" description="Polar residues" evidence="3">
    <location>
        <begin position="133"/>
        <end position="152"/>
    </location>
</feature>
<organism evidence="5 6">
    <name type="scientific">Cryptococcus floricola</name>
    <dbReference type="NCBI Taxonomy" id="2591691"/>
    <lineage>
        <taxon>Eukaryota</taxon>
        <taxon>Fungi</taxon>
        <taxon>Dikarya</taxon>
        <taxon>Basidiomycota</taxon>
        <taxon>Agaricomycotina</taxon>
        <taxon>Tremellomycetes</taxon>
        <taxon>Tremellales</taxon>
        <taxon>Cryptococcaceae</taxon>
        <taxon>Cryptococcus</taxon>
    </lineage>
</organism>
<feature type="region of interest" description="Disordered" evidence="3">
    <location>
        <begin position="622"/>
        <end position="672"/>
    </location>
</feature>
<evidence type="ECO:0000313" key="6">
    <source>
        <dbReference type="Proteomes" id="UP000322245"/>
    </source>
</evidence>
<feature type="domain" description="Zn(2)-C6 fungal-type" evidence="4">
    <location>
        <begin position="68"/>
        <end position="96"/>
    </location>
</feature>
<dbReference type="PROSITE" id="PS00463">
    <property type="entry name" value="ZN2_CY6_FUNGAL_1"/>
    <property type="match status" value="1"/>
</dbReference>
<dbReference type="AlphaFoldDB" id="A0A5D3ASA8"/>
<protein>
    <recommendedName>
        <fullName evidence="4">Zn(2)-C6 fungal-type domain-containing protein</fullName>
    </recommendedName>
</protein>